<feature type="region of interest" description="Disordered" evidence="6">
    <location>
        <begin position="1841"/>
        <end position="1867"/>
    </location>
</feature>
<feature type="region of interest" description="Disordered" evidence="6">
    <location>
        <begin position="1054"/>
        <end position="1079"/>
    </location>
</feature>
<feature type="region of interest" description="Disordered" evidence="6">
    <location>
        <begin position="1426"/>
        <end position="1461"/>
    </location>
</feature>
<feature type="region of interest" description="Disordered" evidence="6">
    <location>
        <begin position="1206"/>
        <end position="1232"/>
    </location>
</feature>
<feature type="region of interest" description="Disordered" evidence="6">
    <location>
        <begin position="1973"/>
        <end position="1999"/>
    </location>
</feature>
<dbReference type="GO" id="GO:0005764">
    <property type="term" value="C:lysosome"/>
    <property type="evidence" value="ECO:0007669"/>
    <property type="project" value="TreeGrafter"/>
</dbReference>
<keyword evidence="4" id="KW-0472">Membrane</keyword>
<feature type="compositionally biased region" description="Gly residues" evidence="6">
    <location>
        <begin position="1628"/>
        <end position="1642"/>
    </location>
</feature>
<gene>
    <name evidence="7" type="ORF">TGDOM2_224160</name>
</gene>
<feature type="region of interest" description="Disordered" evidence="6">
    <location>
        <begin position="1930"/>
        <end position="1952"/>
    </location>
</feature>
<dbReference type="InterPro" id="IPR039591">
    <property type="entry name" value="AP5M1"/>
</dbReference>
<protein>
    <submittedName>
        <fullName evidence="7">Adaptor complexes medium subunit family protein</fullName>
    </submittedName>
</protein>
<feature type="compositionally biased region" description="Polar residues" evidence="6">
    <location>
        <begin position="1933"/>
        <end position="1948"/>
    </location>
</feature>
<keyword evidence="2" id="KW-0813">Transport</keyword>
<dbReference type="GO" id="GO:0015031">
    <property type="term" value="P:protein transport"/>
    <property type="evidence" value="ECO:0007669"/>
    <property type="project" value="UniProtKB-KW"/>
</dbReference>
<feature type="compositionally biased region" description="Basic and acidic residues" evidence="6">
    <location>
        <begin position="893"/>
        <end position="911"/>
    </location>
</feature>
<feature type="compositionally biased region" description="Polar residues" evidence="6">
    <location>
        <begin position="172"/>
        <end position="181"/>
    </location>
</feature>
<feature type="region of interest" description="Disordered" evidence="6">
    <location>
        <begin position="888"/>
        <end position="920"/>
    </location>
</feature>
<feature type="region of interest" description="Disordered" evidence="6">
    <location>
        <begin position="1488"/>
        <end position="1510"/>
    </location>
</feature>
<dbReference type="GO" id="GO:0016197">
    <property type="term" value="P:endosomal transport"/>
    <property type="evidence" value="ECO:0007669"/>
    <property type="project" value="TreeGrafter"/>
</dbReference>
<reference evidence="7 8" key="1">
    <citation type="submission" date="2014-02" db="EMBL/GenBank/DDBJ databases">
        <authorList>
            <person name="Sibley D."/>
            <person name="Venepally P."/>
            <person name="Karamycheva S."/>
            <person name="Hadjithomas M."/>
            <person name="Khan A."/>
            <person name="Brunk B."/>
            <person name="Roos D."/>
            <person name="Caler E."/>
            <person name="Lorenzi H."/>
        </authorList>
    </citation>
    <scope>NUCLEOTIDE SEQUENCE [LARGE SCALE GENOMIC DNA]</scope>
    <source>
        <strain evidence="7 8">GAB2-2007-GAL-DOM2</strain>
    </source>
</reference>
<dbReference type="GO" id="GO:0005829">
    <property type="term" value="C:cytosol"/>
    <property type="evidence" value="ECO:0007669"/>
    <property type="project" value="TreeGrafter"/>
</dbReference>
<feature type="region of interest" description="Disordered" evidence="6">
    <location>
        <begin position="528"/>
        <end position="595"/>
    </location>
</feature>
<feature type="compositionally biased region" description="Gly residues" evidence="6">
    <location>
        <begin position="1853"/>
        <end position="1862"/>
    </location>
</feature>
<comment type="similarity">
    <text evidence="1">Belongs to the adaptor complexes medium subunit family.</text>
</comment>
<organism evidence="7 8">
    <name type="scientific">Toxoplasma gondii GAB2-2007-GAL-DOM2</name>
    <dbReference type="NCBI Taxonomy" id="1130820"/>
    <lineage>
        <taxon>Eukaryota</taxon>
        <taxon>Sar</taxon>
        <taxon>Alveolata</taxon>
        <taxon>Apicomplexa</taxon>
        <taxon>Conoidasida</taxon>
        <taxon>Coccidia</taxon>
        <taxon>Eucoccidiorida</taxon>
        <taxon>Eimeriorina</taxon>
        <taxon>Sarcocystidae</taxon>
        <taxon>Toxoplasma</taxon>
    </lineage>
</organism>
<feature type="region of interest" description="Disordered" evidence="6">
    <location>
        <begin position="162"/>
        <end position="195"/>
    </location>
</feature>
<feature type="compositionally biased region" description="Basic and acidic residues" evidence="6">
    <location>
        <begin position="1030"/>
        <end position="1045"/>
    </location>
</feature>
<feature type="compositionally biased region" description="Gly residues" evidence="6">
    <location>
        <begin position="1580"/>
        <end position="1590"/>
    </location>
</feature>
<feature type="region of interest" description="Disordered" evidence="6">
    <location>
        <begin position="244"/>
        <end position="287"/>
    </location>
</feature>
<dbReference type="VEuPathDB" id="ToxoDB:TGDOM2_224160"/>
<feature type="compositionally biased region" description="Basic and acidic residues" evidence="6">
    <location>
        <begin position="2053"/>
        <end position="2064"/>
    </location>
</feature>
<evidence type="ECO:0000313" key="8">
    <source>
        <dbReference type="Proteomes" id="UP000028837"/>
    </source>
</evidence>
<dbReference type="InterPro" id="IPR036168">
    <property type="entry name" value="AP2_Mu_C_sf"/>
</dbReference>
<feature type="region of interest" description="Disordered" evidence="6">
    <location>
        <begin position="1357"/>
        <end position="1391"/>
    </location>
</feature>
<feature type="region of interest" description="Disordered" evidence="6">
    <location>
        <begin position="1546"/>
        <end position="1784"/>
    </location>
</feature>
<feature type="compositionally biased region" description="Low complexity" evidence="6">
    <location>
        <begin position="260"/>
        <end position="270"/>
    </location>
</feature>
<evidence type="ECO:0000256" key="5">
    <source>
        <dbReference type="ARBA" id="ARBA00029433"/>
    </source>
</evidence>
<feature type="compositionally biased region" description="Low complexity" evidence="6">
    <location>
        <begin position="162"/>
        <end position="171"/>
    </location>
</feature>
<sequence length="2064" mass="218153">MCSLRGWWLLEVADEAAPVFFYSADQTYFEDGSFRRRREQPGGASPGPLPSGRVASAPATGSVTGGSGELEATPRRSRTVTESICDEEKGRNLHAVRVLLSRRYATVDERWRKLAGPGYVPLPSDEELRQAFETQLLYEPEDDAWRCCACCSTASGGERGSSLLSSPSVSSCQAHTASGSPPESPFHVEGERPTADSCVLHSEDAENEDGIFENNPSFYYDLYQERYFEEPTWPCGPTAMLVLPSRASDSSPPLPGGRGSPSLPGRSCSSWDNAPSPSPHSHRLSDPGRCERGLCCGSCRKRPERSQRKSPFSLSDEAGARGVCSLPYRTAPQRDALSGYPSPSACPPSPPRTGHGLPVNSPLFSILWPVVFVRKEIPASPTETDSLALSGAGKPSAAELTGTLAVRRQTSAFTGGTPVPAALLRPTSARNRLELAAAGPNGQQAEDLEDALSAGFPVAGSRQGQSGRVIVALAALAIDDALEVDSLHPATARSFGLPQVTAAFHVLDHVIDLYLSFSLAFPSPPLATDPAASPVSGASKRRDASPPRASAAPPYGSPPSLPHTAPDVSAHWPRQRPFGPSRGDSSAEGGCGAHGRQPALPFLTALQLALPFGRPKLTSPTLLQHAYESVSSLPVSYSFLPPRAPRETTRRKAGARGLSRDSFDDASDCSRGVAEEARASSGRRRRRSEGRRRKGDMFEDDPQLSLVPPRPPGPTGPAQSLAQLRETKMRKYLQSLSPDFSTLDSAELPAASADLRALQLRHWRRQLEAQRESLSRCSFSGPSSDFFESTLGSSVCLDLEDQGAAFSDVSFSDLCPPVAAPHSRTHHRRFFEHALWRRRATSPWAGSDPVGAQLANASALACASAFTPAAAGSVWAVPAWLPQLSPSGWVHGVPRDSAEGGDKRGFSRREAGSASPPPNRASRRWWWVLGAKTSGKNRAQSLEGSGSGARRGGPPHPALSIEPRRHKGRPSWWKSSREASLGAVGEEAPNARGGSWEEERHRTEREWLCDSGALTDVEACFDVGRRRGRSKEERHAARHREEHEGSLVMLNGELTGERVPTPARRNKPSSSSLSPRKKRPSGFSIFSAFGRATGLVSTPDADTQQRAAQWNWLTRHSWIRFSIVENVHCAMHEPKQGVQGRAAREADESSIVGDVYVTVCLPKMMEVSAPLAFARTESLPDVYVHPTARLSNSAVDLLSCASAMPPARRGVGAEPGEQEGDRDKTTVSFSSAKGQEARSVLERHALPPLVVSCVPPLGVHSYLLCKYRFGSLPFYPMKALYQVKEIRPGVLRLLLQLQIHPGVVGRLHACSLWIPFGHKGRIESHDLKASQGTFRIVSGQQAVLWTLPKHLKSTPVVSGSHAAAKDSAGASPSAAAPGGKEEAKAPPSGRPQVSLLGELILASHSSSTDREAGNAYAGSKASSAWSERFPLSTRRRRRAGRLPSDSQHASGGSLRPAGCGDTLGASFDPHILGRSGADSGGLLGAQGGGAAGASAGPFRACSAPTPQESASRWRRDNLIAAAGAEERLPLAVRRFLADEVEREEAETCRFASDQEPPVGTGPGDSGPGAESLDRAQGLSGPRGGACGTSGSGEERRANSNFAPGDKRVENVCTNAVHAEKKPLRAGQAPGGGARDPGVGGDEGTSLPLPDRVEGSGASAKLRVRSEGGRSRGTRPDEEWRHAGRSFGPSTLFAGDSGSPYRPGVTPQGPLGSSGAGNDGASSRGATAVGHGRPGGGVSGAGFREREPHASLGSSVKGRSFGSPQNSGVGRGGVYATSRTERSGGGLLTDREELILQEGVNNFLALIHFEVKSMTLSGATIDKEAVTLYPYQHLELAPPVHWSPEVDGSSAGASGSGPGGAGSLGDREKLKGAPAWIRSSGGSGDDAGCSISVFKRTIAGRYVVWNALGDNKASRVNLSFDEVETEKEADACSSEFSTHTSGPRGSSNHPGGFRFAASAMPAFPSTVASLQALASEHEGSASLRGETEEGTTVSHTPAFPDADVRVDKSLSGQYSEPVRISGAAAAEREPGVHTGCPSSTAGSDGRPSPYSQIDGDKVEAKADVR</sequence>
<evidence type="ECO:0000256" key="6">
    <source>
        <dbReference type="SAM" id="MobiDB-lite"/>
    </source>
</evidence>
<keyword evidence="3" id="KW-0653">Protein transport</keyword>
<feature type="region of interest" description="Disordered" evidence="6">
    <location>
        <begin position="636"/>
        <end position="719"/>
    </location>
</feature>
<dbReference type="SUPFAM" id="SSF49447">
    <property type="entry name" value="Second domain of Mu2 adaptin subunit (ap50) of ap2 adaptor"/>
    <property type="match status" value="1"/>
</dbReference>
<feature type="compositionally biased region" description="Basic residues" evidence="6">
    <location>
        <begin position="681"/>
        <end position="694"/>
    </location>
</feature>
<feature type="compositionally biased region" description="Basic and acidic residues" evidence="6">
    <location>
        <begin position="1663"/>
        <end position="1681"/>
    </location>
</feature>
<evidence type="ECO:0000256" key="4">
    <source>
        <dbReference type="ARBA" id="ARBA00023136"/>
    </source>
</evidence>
<feature type="compositionally biased region" description="Low complexity" evidence="6">
    <location>
        <begin position="1358"/>
        <end position="1378"/>
    </location>
</feature>
<dbReference type="PANTHER" id="PTHR16082:SF2">
    <property type="entry name" value="AP-5 COMPLEX SUBUNIT MU-1"/>
    <property type="match status" value="1"/>
</dbReference>
<dbReference type="OrthoDB" id="1877176at2759"/>
<dbReference type="Proteomes" id="UP000028837">
    <property type="component" value="Unassembled WGS sequence"/>
</dbReference>
<evidence type="ECO:0000256" key="2">
    <source>
        <dbReference type="ARBA" id="ARBA00022448"/>
    </source>
</evidence>
<dbReference type="GO" id="GO:0005770">
    <property type="term" value="C:late endosome"/>
    <property type="evidence" value="ECO:0007669"/>
    <property type="project" value="TreeGrafter"/>
</dbReference>
<feature type="region of interest" description="Disordered" evidence="6">
    <location>
        <begin position="2019"/>
        <end position="2064"/>
    </location>
</feature>
<feature type="region of interest" description="Disordered" evidence="6">
    <location>
        <begin position="936"/>
        <end position="999"/>
    </location>
</feature>
<comment type="subcellular location">
    <subcellularLocation>
        <location evidence="5">Endomembrane system</location>
        <topology evidence="5">Peripheral membrane protein</topology>
        <orientation evidence="5">Cytoplasmic side</orientation>
    </subcellularLocation>
</comment>
<evidence type="ECO:0000313" key="7">
    <source>
        <dbReference type="EMBL" id="KFG45753.1"/>
    </source>
</evidence>
<comment type="caution">
    <text evidence="7">The sequence shown here is derived from an EMBL/GenBank/DDBJ whole genome shotgun (WGS) entry which is preliminary data.</text>
</comment>
<evidence type="ECO:0000256" key="1">
    <source>
        <dbReference type="ARBA" id="ARBA00005324"/>
    </source>
</evidence>
<proteinExistence type="inferred from homology"/>
<evidence type="ECO:0000256" key="3">
    <source>
        <dbReference type="ARBA" id="ARBA00022927"/>
    </source>
</evidence>
<feature type="compositionally biased region" description="Low complexity" evidence="6">
    <location>
        <begin position="1718"/>
        <end position="1730"/>
    </location>
</feature>
<name>A0A086KMY5_TOXGO</name>
<dbReference type="PANTHER" id="PTHR16082">
    <property type="entry name" value="AP-5 COMPLEX SUBUNIT MU-1"/>
    <property type="match status" value="1"/>
</dbReference>
<feature type="region of interest" description="Disordered" evidence="6">
    <location>
        <begin position="334"/>
        <end position="354"/>
    </location>
</feature>
<accession>A0A086KMY5</accession>
<dbReference type="EMBL" id="AHZU02000335">
    <property type="protein sequence ID" value="KFG45753.1"/>
    <property type="molecule type" value="Genomic_DNA"/>
</dbReference>
<dbReference type="GO" id="GO:0030119">
    <property type="term" value="C:AP-type membrane coat adaptor complex"/>
    <property type="evidence" value="ECO:0007669"/>
    <property type="project" value="TreeGrafter"/>
</dbReference>
<feature type="region of interest" description="Disordered" evidence="6">
    <location>
        <begin position="1027"/>
        <end position="1046"/>
    </location>
</feature>
<feature type="region of interest" description="Disordered" evidence="6">
    <location>
        <begin position="36"/>
        <end position="83"/>
    </location>
</feature>